<proteinExistence type="predicted"/>
<dbReference type="GO" id="GO:0016020">
    <property type="term" value="C:membrane"/>
    <property type="evidence" value="ECO:0007669"/>
    <property type="project" value="UniProtKB-SubCell"/>
</dbReference>
<gene>
    <name evidence="10" type="ORF">MNBD_NITROSPIRAE01-121</name>
</gene>
<evidence type="ECO:0000256" key="9">
    <source>
        <dbReference type="SAM" id="Phobius"/>
    </source>
</evidence>
<keyword evidence="2" id="KW-0813">Transport</keyword>
<keyword evidence="3 9" id="KW-0812">Transmembrane</keyword>
<dbReference type="Gene3D" id="1.20.5.3310">
    <property type="match status" value="1"/>
</dbReference>
<keyword evidence="5 9" id="KW-1133">Transmembrane helix</keyword>
<protein>
    <recommendedName>
        <fullName evidence="11">Twin-arginine translocation protein TatB</fullName>
    </recommendedName>
</protein>
<evidence type="ECO:0000256" key="8">
    <source>
        <dbReference type="SAM" id="MobiDB-lite"/>
    </source>
</evidence>
<organism evidence="10">
    <name type="scientific">hydrothermal vent metagenome</name>
    <dbReference type="NCBI Taxonomy" id="652676"/>
    <lineage>
        <taxon>unclassified sequences</taxon>
        <taxon>metagenomes</taxon>
        <taxon>ecological metagenomes</taxon>
    </lineage>
</organism>
<feature type="region of interest" description="Disordered" evidence="8">
    <location>
        <begin position="48"/>
        <end position="79"/>
    </location>
</feature>
<dbReference type="Pfam" id="PF02416">
    <property type="entry name" value="TatA_B_E"/>
    <property type="match status" value="1"/>
</dbReference>
<dbReference type="PRINTS" id="PR01506">
    <property type="entry name" value="TATBPROTEIN"/>
</dbReference>
<reference evidence="10" key="1">
    <citation type="submission" date="2018-06" db="EMBL/GenBank/DDBJ databases">
        <authorList>
            <person name="Zhirakovskaya E."/>
        </authorList>
    </citation>
    <scope>NUCLEOTIDE SEQUENCE</scope>
</reference>
<keyword evidence="7 9" id="KW-0472">Membrane</keyword>
<accession>A0A3B1DIR2</accession>
<evidence type="ECO:0000256" key="4">
    <source>
        <dbReference type="ARBA" id="ARBA00022927"/>
    </source>
</evidence>
<evidence type="ECO:0000313" key="10">
    <source>
        <dbReference type="EMBL" id="VAX28507.1"/>
    </source>
</evidence>
<dbReference type="EMBL" id="UOGF01000039">
    <property type="protein sequence ID" value="VAX28507.1"/>
    <property type="molecule type" value="Genomic_DNA"/>
</dbReference>
<keyword evidence="4" id="KW-0653">Protein transport</keyword>
<keyword evidence="6" id="KW-0811">Translocation</keyword>
<dbReference type="AlphaFoldDB" id="A0A3B1DIR2"/>
<evidence type="ECO:0008006" key="11">
    <source>
        <dbReference type="Google" id="ProtNLM"/>
    </source>
</evidence>
<evidence type="ECO:0000256" key="3">
    <source>
        <dbReference type="ARBA" id="ARBA00022692"/>
    </source>
</evidence>
<evidence type="ECO:0000256" key="5">
    <source>
        <dbReference type="ARBA" id="ARBA00022989"/>
    </source>
</evidence>
<evidence type="ECO:0000256" key="2">
    <source>
        <dbReference type="ARBA" id="ARBA00022448"/>
    </source>
</evidence>
<comment type="subcellular location">
    <subcellularLocation>
        <location evidence="1">Membrane</location>
        <topology evidence="1">Single-pass membrane protein</topology>
    </subcellularLocation>
</comment>
<evidence type="ECO:0000256" key="7">
    <source>
        <dbReference type="ARBA" id="ARBA00023136"/>
    </source>
</evidence>
<dbReference type="GO" id="GO:0015031">
    <property type="term" value="P:protein transport"/>
    <property type="evidence" value="ECO:0007669"/>
    <property type="project" value="UniProtKB-KW"/>
</dbReference>
<feature type="compositionally biased region" description="Basic and acidic residues" evidence="8">
    <location>
        <begin position="62"/>
        <end position="79"/>
    </location>
</feature>
<feature type="transmembrane region" description="Helical" evidence="9">
    <location>
        <begin position="6"/>
        <end position="22"/>
    </location>
</feature>
<name>A0A3B1DIR2_9ZZZZ</name>
<dbReference type="InterPro" id="IPR003369">
    <property type="entry name" value="TatA/B/E"/>
</dbReference>
<dbReference type="PANTHER" id="PTHR33162:SF1">
    <property type="entry name" value="SEC-INDEPENDENT PROTEIN TRANSLOCASE PROTEIN TATA, CHLOROPLASTIC"/>
    <property type="match status" value="1"/>
</dbReference>
<evidence type="ECO:0000256" key="6">
    <source>
        <dbReference type="ARBA" id="ARBA00023010"/>
    </source>
</evidence>
<sequence length="79" mass="8721">MFGIGIPELLVILVIAFVVVGPEKLPKLARSLGKGFYELRRATEGLREEFEKEDVSSGEMLPIKKETEKEDAGAKEESA</sequence>
<evidence type="ECO:0000256" key="1">
    <source>
        <dbReference type="ARBA" id="ARBA00004167"/>
    </source>
</evidence>
<dbReference type="PANTHER" id="PTHR33162">
    <property type="entry name" value="SEC-INDEPENDENT PROTEIN TRANSLOCASE PROTEIN TATA, CHLOROPLASTIC"/>
    <property type="match status" value="1"/>
</dbReference>